<dbReference type="NCBIfam" id="NF005559">
    <property type="entry name" value="PRK07231.1"/>
    <property type="match status" value="1"/>
</dbReference>
<reference evidence="2" key="1">
    <citation type="submission" date="2018-05" db="EMBL/GenBank/DDBJ databases">
        <authorList>
            <person name="Lanie J.A."/>
            <person name="Ng W.-L."/>
            <person name="Kazmierczak K.M."/>
            <person name="Andrzejewski T.M."/>
            <person name="Davidsen T.M."/>
            <person name="Wayne K.J."/>
            <person name="Tettelin H."/>
            <person name="Glass J.I."/>
            <person name="Rusch D."/>
            <person name="Podicherti R."/>
            <person name="Tsui H.-C.T."/>
            <person name="Winkler M.E."/>
        </authorList>
    </citation>
    <scope>NUCLEOTIDE SEQUENCE</scope>
</reference>
<dbReference type="GO" id="GO:0006633">
    <property type="term" value="P:fatty acid biosynthetic process"/>
    <property type="evidence" value="ECO:0007669"/>
    <property type="project" value="TreeGrafter"/>
</dbReference>
<organism evidence="2">
    <name type="scientific">marine metagenome</name>
    <dbReference type="NCBI Taxonomy" id="408172"/>
    <lineage>
        <taxon>unclassified sequences</taxon>
        <taxon>metagenomes</taxon>
        <taxon>ecological metagenomes</taxon>
    </lineage>
</organism>
<accession>A0A382FJ41</accession>
<dbReference type="PANTHER" id="PTHR42760:SF122">
    <property type="entry name" value="NAD(P)-BINDING PROTEIN"/>
    <property type="match status" value="1"/>
</dbReference>
<dbReference type="InterPro" id="IPR036291">
    <property type="entry name" value="NAD(P)-bd_dom_sf"/>
</dbReference>
<dbReference type="FunFam" id="3.40.50.720:FF:000084">
    <property type="entry name" value="Short-chain dehydrogenase reductase"/>
    <property type="match status" value="1"/>
</dbReference>
<dbReference type="InterPro" id="IPR020904">
    <property type="entry name" value="Sc_DH/Rdtase_CS"/>
</dbReference>
<sequence>MKEKRPRLEGKVAIVTGAGSRGEGVGNGKATATLFAREGASVLLADMEIERANETLQGIESEGGIASTIKVDVTRDDDCRELVDTAIERYGRLDILDNNVGNSFRKSVTEIEPDEWDSYMELNLKSMVLTSRHAIPRMIDTGGGSIINIASIAGVRASKATVYTASKAGVIGLTISMAADHGREGIRVNAIAPGAVYTPMVSWRLSEEMRAHRKNTTALGTEGTPWDVAWAAVYLASDESKWVTGSVLTVDGGSSILSRHAYTDSEIS</sequence>
<dbReference type="PRINTS" id="PR00081">
    <property type="entry name" value="GDHRDH"/>
</dbReference>
<dbReference type="PRINTS" id="PR00080">
    <property type="entry name" value="SDRFAMILY"/>
</dbReference>
<dbReference type="GO" id="GO:0016616">
    <property type="term" value="F:oxidoreductase activity, acting on the CH-OH group of donors, NAD or NADP as acceptor"/>
    <property type="evidence" value="ECO:0007669"/>
    <property type="project" value="TreeGrafter"/>
</dbReference>
<evidence type="ECO:0000256" key="1">
    <source>
        <dbReference type="ARBA" id="ARBA00006484"/>
    </source>
</evidence>
<dbReference type="Pfam" id="PF13561">
    <property type="entry name" value="adh_short_C2"/>
    <property type="match status" value="1"/>
</dbReference>
<evidence type="ECO:0000313" key="2">
    <source>
        <dbReference type="EMBL" id="SVB62157.1"/>
    </source>
</evidence>
<protein>
    <recommendedName>
        <fullName evidence="3">Glucose 1-dehydrogenase</fullName>
    </recommendedName>
</protein>
<dbReference type="PROSITE" id="PS00061">
    <property type="entry name" value="ADH_SHORT"/>
    <property type="match status" value="1"/>
</dbReference>
<dbReference type="Gene3D" id="3.40.50.720">
    <property type="entry name" value="NAD(P)-binding Rossmann-like Domain"/>
    <property type="match status" value="1"/>
</dbReference>
<dbReference type="AlphaFoldDB" id="A0A382FJ41"/>
<dbReference type="EMBL" id="UINC01049869">
    <property type="protein sequence ID" value="SVB62157.1"/>
    <property type="molecule type" value="Genomic_DNA"/>
</dbReference>
<dbReference type="SUPFAM" id="SSF51735">
    <property type="entry name" value="NAD(P)-binding Rossmann-fold domains"/>
    <property type="match status" value="1"/>
</dbReference>
<dbReference type="PANTHER" id="PTHR42760">
    <property type="entry name" value="SHORT-CHAIN DEHYDROGENASES/REDUCTASES FAMILY MEMBER"/>
    <property type="match status" value="1"/>
</dbReference>
<name>A0A382FJ41_9ZZZZ</name>
<evidence type="ECO:0008006" key="3">
    <source>
        <dbReference type="Google" id="ProtNLM"/>
    </source>
</evidence>
<dbReference type="CDD" id="cd05233">
    <property type="entry name" value="SDR_c"/>
    <property type="match status" value="1"/>
</dbReference>
<proteinExistence type="inferred from homology"/>
<gene>
    <name evidence="2" type="ORF">METZ01_LOCUS215011</name>
</gene>
<comment type="similarity">
    <text evidence="1">Belongs to the short-chain dehydrogenases/reductases (SDR) family.</text>
</comment>
<dbReference type="InterPro" id="IPR002347">
    <property type="entry name" value="SDR_fam"/>
</dbReference>
<dbReference type="GO" id="GO:0048038">
    <property type="term" value="F:quinone binding"/>
    <property type="evidence" value="ECO:0007669"/>
    <property type="project" value="TreeGrafter"/>
</dbReference>